<name>S0KKV1_9ENTE</name>
<dbReference type="STRING" id="1140003.OMY_02211"/>
<sequence length="212" mass="21172">MKKTLLGLLLSTSLLTVGAVSVSATVTDNGDGTQTISGENSAKVEINGTIGASNTDPGGGLPETDDSWINVTVPTTTTFGARSGAAGATLLSPTYTVKNNSGRGVAVGYTTITGSTSSAGLNLNLAPTAGSNAQVVATPIALVTNDTLQTTAKNLANLGPVTSSTAADGGTFTYEYTGSVTKAVDTVTPLTYEMTLSFKALTKGATIDVPTN</sequence>
<keyword evidence="1" id="KW-0732">Signal</keyword>
<gene>
    <name evidence="2" type="ORF">I573_01131</name>
</gene>
<evidence type="ECO:0000256" key="1">
    <source>
        <dbReference type="SAM" id="SignalP"/>
    </source>
</evidence>
<dbReference type="OrthoDB" id="2194369at2"/>
<reference evidence="2 3" key="1">
    <citation type="submission" date="2013-03" db="EMBL/GenBank/DDBJ databases">
        <title>The Genome Sequence of Enterococcus sulfureus ATCC_49903 (PacBio/Illumina hybrid assembly).</title>
        <authorList>
            <consortium name="The Broad Institute Genomics Platform"/>
            <consortium name="The Broad Institute Genome Sequencing Center for Infectious Disease"/>
            <person name="Earl A."/>
            <person name="Russ C."/>
            <person name="Gilmore M."/>
            <person name="Surin D."/>
            <person name="Walker B."/>
            <person name="Young S."/>
            <person name="Zeng Q."/>
            <person name="Gargeya S."/>
            <person name="Fitzgerald M."/>
            <person name="Haas B."/>
            <person name="Abouelleil A."/>
            <person name="Allen A.W."/>
            <person name="Alvarado L."/>
            <person name="Arachchi H.M."/>
            <person name="Berlin A.M."/>
            <person name="Chapman S.B."/>
            <person name="Gainer-Dewar J."/>
            <person name="Goldberg J."/>
            <person name="Griggs A."/>
            <person name="Gujja S."/>
            <person name="Hansen M."/>
            <person name="Howarth C."/>
            <person name="Imamovic A."/>
            <person name="Ireland A."/>
            <person name="Larimer J."/>
            <person name="McCowan C."/>
            <person name="Murphy C."/>
            <person name="Pearson M."/>
            <person name="Poon T.W."/>
            <person name="Priest M."/>
            <person name="Roberts A."/>
            <person name="Saif S."/>
            <person name="Shea T."/>
            <person name="Sisk P."/>
            <person name="Sykes S."/>
            <person name="Wortman J."/>
            <person name="Nusbaum C."/>
            <person name="Birren B."/>
        </authorList>
    </citation>
    <scope>NUCLEOTIDE SEQUENCE [LARGE SCALE GENOMIC DNA]</scope>
    <source>
        <strain evidence="2 3">ATCC 49903</strain>
    </source>
</reference>
<evidence type="ECO:0008006" key="4">
    <source>
        <dbReference type="Google" id="ProtNLM"/>
    </source>
</evidence>
<evidence type="ECO:0000313" key="3">
    <source>
        <dbReference type="Proteomes" id="UP000015961"/>
    </source>
</evidence>
<proteinExistence type="predicted"/>
<dbReference type="Proteomes" id="UP000015961">
    <property type="component" value="Unassembled WGS sequence"/>
</dbReference>
<feature type="signal peptide" evidence="1">
    <location>
        <begin position="1"/>
        <end position="24"/>
    </location>
</feature>
<dbReference type="AlphaFoldDB" id="S0KKV1"/>
<comment type="caution">
    <text evidence="2">The sequence shown here is derived from an EMBL/GenBank/DDBJ whole genome shotgun (WGS) entry which is preliminary data.</text>
</comment>
<dbReference type="eggNOG" id="ENOG50306Q1">
    <property type="taxonomic scope" value="Bacteria"/>
</dbReference>
<dbReference type="PATRIC" id="fig|1140003.3.peg.2123"/>
<accession>S0KKV1</accession>
<keyword evidence="3" id="KW-1185">Reference proteome</keyword>
<protein>
    <recommendedName>
        <fullName evidence="4">WxL domain-containing protein</fullName>
    </recommendedName>
</protein>
<dbReference type="EMBL" id="ASWO01000004">
    <property type="protein sequence ID" value="EOT84230.1"/>
    <property type="molecule type" value="Genomic_DNA"/>
</dbReference>
<dbReference type="RefSeq" id="WP_016186627.1">
    <property type="nucleotide sequence ID" value="NZ_ASWO01000004.1"/>
</dbReference>
<evidence type="ECO:0000313" key="2">
    <source>
        <dbReference type="EMBL" id="EOT84230.1"/>
    </source>
</evidence>
<organism evidence="2 3">
    <name type="scientific">Enterococcus sulfureus ATCC 49903</name>
    <dbReference type="NCBI Taxonomy" id="1140003"/>
    <lineage>
        <taxon>Bacteria</taxon>
        <taxon>Bacillati</taxon>
        <taxon>Bacillota</taxon>
        <taxon>Bacilli</taxon>
        <taxon>Lactobacillales</taxon>
        <taxon>Enterococcaceae</taxon>
        <taxon>Enterococcus</taxon>
    </lineage>
</organism>
<feature type="chain" id="PRO_5004488348" description="WxL domain-containing protein" evidence="1">
    <location>
        <begin position="25"/>
        <end position="212"/>
    </location>
</feature>